<dbReference type="STRING" id="322104.A3LTE5"/>
<keyword evidence="6" id="KW-0472">Membrane</keyword>
<evidence type="ECO:0000256" key="3">
    <source>
        <dbReference type="ARBA" id="ARBA00022787"/>
    </source>
</evidence>
<dbReference type="PANTHER" id="PTHR12289">
    <property type="entry name" value="METAXIN RELATED"/>
    <property type="match status" value="1"/>
</dbReference>
<dbReference type="eggNOG" id="KOG3028">
    <property type="taxonomic scope" value="Eukaryota"/>
</dbReference>
<dbReference type="InterPro" id="IPR050931">
    <property type="entry name" value="Mito_Protein_Transport_Metaxin"/>
</dbReference>
<keyword evidence="5" id="KW-0496">Mitochondrion</keyword>
<dbReference type="PANTHER" id="PTHR12289:SF41">
    <property type="entry name" value="FAILED AXON CONNECTIONS-RELATED"/>
    <property type="match status" value="1"/>
</dbReference>
<dbReference type="InterPro" id="IPR019564">
    <property type="entry name" value="Sam37/metaxin_N"/>
</dbReference>
<sequence>MIQLHVWGCGTEISVISPECLAASWLLTDSLSNTSEEYEIVTSSNTNVSDIGKLPVLTTAERKLQGFEEISKYILETYGDTNFVSKELSTHNQLVNKALIAKLQYKVEYIHQYNMFVNSRNYEKYTTKLFQKYLPFPMMYNQPLKLHQNAQEQVQLLGLNKNKTGFFDFSGSVNNSEIAETEYINDENEEQDEVALSALHERQLVAKSKEKSLLRESKNSLKCLHLLNDYLDYFSKLYEKLNGNKNSYGFIFDQKRASSCEILLCAYVYSLTYEDLPDRFIYNYLKIKRPDFTEFIATCTQRWNTQLQIEDAVRGPENEETPSLWNEVKYQTGIVHY</sequence>
<reference evidence="8 9" key="1">
    <citation type="journal article" date="2007" name="Nat. Biotechnol.">
        <title>Genome sequence of the lignocellulose-bioconverting and xylose-fermenting yeast Pichia stipitis.</title>
        <authorList>
            <person name="Jeffries T.W."/>
            <person name="Grigoriev I.V."/>
            <person name="Grimwood J."/>
            <person name="Laplaza J.M."/>
            <person name="Aerts A."/>
            <person name="Salamov A."/>
            <person name="Schmutz J."/>
            <person name="Lindquist E."/>
            <person name="Dehal P."/>
            <person name="Shapiro H."/>
            <person name="Jin Y.S."/>
            <person name="Passoth V."/>
            <person name="Richardson P.M."/>
        </authorList>
    </citation>
    <scope>NUCLEOTIDE SEQUENCE [LARGE SCALE GENOMIC DNA]</scope>
    <source>
        <strain evidence="9">ATCC 58785 / CBS 6054 / NBRC 10063 / NRRL Y-11545</strain>
    </source>
</reference>
<dbReference type="KEGG" id="pic:PICST_59041"/>
<evidence type="ECO:0000256" key="6">
    <source>
        <dbReference type="ARBA" id="ARBA00023136"/>
    </source>
</evidence>
<dbReference type="InParanoid" id="A3LTE5"/>
<feature type="domain" description="Mitochondrial outer membrane transport complex Sam37/metaxin N-terminal" evidence="7">
    <location>
        <begin position="20"/>
        <end position="146"/>
    </location>
</feature>
<organism evidence="8 9">
    <name type="scientific">Scheffersomyces stipitis (strain ATCC 58785 / CBS 6054 / NBRC 10063 / NRRL Y-11545)</name>
    <name type="common">Yeast</name>
    <name type="synonym">Pichia stipitis</name>
    <dbReference type="NCBI Taxonomy" id="322104"/>
    <lineage>
        <taxon>Eukaryota</taxon>
        <taxon>Fungi</taxon>
        <taxon>Dikarya</taxon>
        <taxon>Ascomycota</taxon>
        <taxon>Saccharomycotina</taxon>
        <taxon>Pichiomycetes</taxon>
        <taxon>Debaryomycetaceae</taxon>
        <taxon>Scheffersomyces</taxon>
    </lineage>
</organism>
<dbReference type="GO" id="GO:0001401">
    <property type="term" value="C:SAM complex"/>
    <property type="evidence" value="ECO:0007669"/>
    <property type="project" value="InterPro"/>
</dbReference>
<gene>
    <name evidence="8" type="ORF">PICST_59041</name>
</gene>
<dbReference type="GO" id="GO:0007005">
    <property type="term" value="P:mitochondrion organization"/>
    <property type="evidence" value="ECO:0007669"/>
    <property type="project" value="TreeGrafter"/>
</dbReference>
<evidence type="ECO:0000256" key="5">
    <source>
        <dbReference type="ARBA" id="ARBA00023128"/>
    </source>
</evidence>
<dbReference type="EMBL" id="CP000498">
    <property type="protein sequence ID" value="ABN66390.2"/>
    <property type="molecule type" value="Genomic_DNA"/>
</dbReference>
<evidence type="ECO:0000259" key="7">
    <source>
        <dbReference type="Pfam" id="PF10568"/>
    </source>
</evidence>
<dbReference type="AlphaFoldDB" id="A3LTE5"/>
<comment type="subcellular location">
    <subcellularLocation>
        <location evidence="1">Mitochondrion outer membrane</location>
    </subcellularLocation>
</comment>
<dbReference type="Proteomes" id="UP000002258">
    <property type="component" value="Chromosome 4"/>
</dbReference>
<keyword evidence="9" id="KW-1185">Reference proteome</keyword>
<keyword evidence="3" id="KW-1000">Mitochondrion outer membrane</keyword>
<protein>
    <recommendedName>
        <fullName evidence="7">Mitochondrial outer membrane transport complex Sam37/metaxin N-terminal domain-containing protein</fullName>
    </recommendedName>
</protein>
<dbReference type="OMA" id="PMWYNTP"/>
<name>A3LTE5_PICST</name>
<evidence type="ECO:0000256" key="2">
    <source>
        <dbReference type="ARBA" id="ARBA00022448"/>
    </source>
</evidence>
<evidence type="ECO:0000313" key="9">
    <source>
        <dbReference type="Proteomes" id="UP000002258"/>
    </source>
</evidence>
<proteinExistence type="predicted"/>
<keyword evidence="2" id="KW-0813">Transport</keyword>
<dbReference type="OrthoDB" id="5835136at2759"/>
<evidence type="ECO:0000256" key="4">
    <source>
        <dbReference type="ARBA" id="ARBA00022927"/>
    </source>
</evidence>
<accession>A3LTE5</accession>
<dbReference type="HOGENOM" id="CLU_078884_0_0_1"/>
<dbReference type="Pfam" id="PF10568">
    <property type="entry name" value="Tom37"/>
    <property type="match status" value="1"/>
</dbReference>
<evidence type="ECO:0000313" key="8">
    <source>
        <dbReference type="EMBL" id="ABN66390.2"/>
    </source>
</evidence>
<keyword evidence="4" id="KW-0653">Protein transport</keyword>
<dbReference type="GO" id="GO:0015031">
    <property type="term" value="P:protein transport"/>
    <property type="evidence" value="ECO:0007669"/>
    <property type="project" value="UniProtKB-KW"/>
</dbReference>
<dbReference type="RefSeq" id="XP_001384419.2">
    <property type="nucleotide sequence ID" value="XM_001384382.1"/>
</dbReference>
<dbReference type="GeneID" id="4838993"/>
<evidence type="ECO:0000256" key="1">
    <source>
        <dbReference type="ARBA" id="ARBA00004294"/>
    </source>
</evidence>